<accession>A0A8S0QUP4</accession>
<keyword evidence="3" id="KW-0804">Transcription</keyword>
<dbReference type="InterPro" id="IPR054502">
    <property type="entry name" value="bHLH-TF_ACT-like_plant"/>
</dbReference>
<dbReference type="PROSITE" id="PS50888">
    <property type="entry name" value="BHLH"/>
    <property type="match status" value="1"/>
</dbReference>
<evidence type="ECO:0000313" key="6">
    <source>
        <dbReference type="EMBL" id="CAA2969963.1"/>
    </source>
</evidence>
<dbReference type="GO" id="GO:0005634">
    <property type="term" value="C:nucleus"/>
    <property type="evidence" value="ECO:0007669"/>
    <property type="project" value="UniProtKB-SubCell"/>
</dbReference>
<dbReference type="SUPFAM" id="SSF47459">
    <property type="entry name" value="HLH, helix-loop-helix DNA-binding domain"/>
    <property type="match status" value="1"/>
</dbReference>
<reference evidence="6 7" key="1">
    <citation type="submission" date="2019-12" db="EMBL/GenBank/DDBJ databases">
        <authorList>
            <person name="Alioto T."/>
            <person name="Alioto T."/>
            <person name="Gomez Garrido J."/>
        </authorList>
    </citation>
    <scope>NUCLEOTIDE SEQUENCE [LARGE SCALE GENOMIC DNA]</scope>
</reference>
<gene>
    <name evidence="6" type="ORF">OLEA9_A020536</name>
</gene>
<dbReference type="Pfam" id="PF00010">
    <property type="entry name" value="HLH"/>
    <property type="match status" value="1"/>
</dbReference>
<dbReference type="Gene3D" id="4.10.280.10">
    <property type="entry name" value="Helix-loop-helix DNA-binding domain"/>
    <property type="match status" value="1"/>
</dbReference>
<comment type="subcellular location">
    <subcellularLocation>
        <location evidence="1">Nucleus</location>
    </subcellularLocation>
</comment>
<dbReference type="Proteomes" id="UP000594638">
    <property type="component" value="Unassembled WGS sequence"/>
</dbReference>
<dbReference type="OrthoDB" id="623055at2759"/>
<protein>
    <submittedName>
        <fullName evidence="6">Transcription factor bHLH35</fullName>
    </submittedName>
</protein>
<dbReference type="PANTHER" id="PTHR31945:SF26">
    <property type="entry name" value="TRANSCRIPTION FACTOR BHLH35"/>
    <property type="match status" value="1"/>
</dbReference>
<evidence type="ECO:0000256" key="1">
    <source>
        <dbReference type="ARBA" id="ARBA00004123"/>
    </source>
</evidence>
<dbReference type="GO" id="GO:0046983">
    <property type="term" value="F:protein dimerization activity"/>
    <property type="evidence" value="ECO:0007669"/>
    <property type="project" value="InterPro"/>
</dbReference>
<evidence type="ECO:0000256" key="3">
    <source>
        <dbReference type="ARBA" id="ARBA00023163"/>
    </source>
</evidence>
<dbReference type="InterPro" id="IPR051358">
    <property type="entry name" value="TF_AMS/ICE1/BHLH6-like"/>
</dbReference>
<evidence type="ECO:0000256" key="2">
    <source>
        <dbReference type="ARBA" id="ARBA00023015"/>
    </source>
</evidence>
<feature type="domain" description="BHLH" evidence="5">
    <location>
        <begin position="47"/>
        <end position="96"/>
    </location>
</feature>
<dbReference type="AlphaFoldDB" id="A0A8S0QUP4"/>
<dbReference type="SMART" id="SM00353">
    <property type="entry name" value="HLH"/>
    <property type="match status" value="1"/>
</dbReference>
<dbReference type="Pfam" id="PF22754">
    <property type="entry name" value="bHLH-TF_ACT-like_plant"/>
    <property type="match status" value="1"/>
</dbReference>
<evidence type="ECO:0000256" key="4">
    <source>
        <dbReference type="ARBA" id="ARBA00023242"/>
    </source>
</evidence>
<dbReference type="GO" id="GO:0003700">
    <property type="term" value="F:DNA-binding transcription factor activity"/>
    <property type="evidence" value="ECO:0007669"/>
    <property type="project" value="TreeGrafter"/>
</dbReference>
<dbReference type="Gramene" id="OE9A020536T1">
    <property type="protein sequence ID" value="OE9A020536C1"/>
    <property type="gene ID" value="OE9A020536"/>
</dbReference>
<sequence length="256" mass="29365">MEKDSVEGTHYWETMFLQADELDSNYLGEAFSAHYDLSSPVEKQSSMTTKNNIISERNRRKKLTEKLYALRSVVPNITKMDKESIIRDAMEYINKLHEEEKKIQAEISDMESAGSSSKSTVFEFDQEEIFKSKRIRTDQERFHNFRGSRSSPIEVIQLRVSSMGEKTVIISLTCSKRTDTMVKLNEMFESLNLKIVTANITAFSDSISKTIFIQADEKEKDLLKIKIETAIAALNGPQNSISSFEDKCSWDLLKTQ</sequence>
<name>A0A8S0QUP4_OLEEU</name>
<organism evidence="6 7">
    <name type="scientific">Olea europaea subsp. europaea</name>
    <dbReference type="NCBI Taxonomy" id="158383"/>
    <lineage>
        <taxon>Eukaryota</taxon>
        <taxon>Viridiplantae</taxon>
        <taxon>Streptophyta</taxon>
        <taxon>Embryophyta</taxon>
        <taxon>Tracheophyta</taxon>
        <taxon>Spermatophyta</taxon>
        <taxon>Magnoliopsida</taxon>
        <taxon>eudicotyledons</taxon>
        <taxon>Gunneridae</taxon>
        <taxon>Pentapetalae</taxon>
        <taxon>asterids</taxon>
        <taxon>lamiids</taxon>
        <taxon>Lamiales</taxon>
        <taxon>Oleaceae</taxon>
        <taxon>Oleeae</taxon>
        <taxon>Olea</taxon>
    </lineage>
</organism>
<keyword evidence="4" id="KW-0539">Nucleus</keyword>
<dbReference type="PANTHER" id="PTHR31945">
    <property type="entry name" value="TRANSCRIPTION FACTOR SCREAM2-RELATED"/>
    <property type="match status" value="1"/>
</dbReference>
<dbReference type="InterPro" id="IPR011598">
    <property type="entry name" value="bHLH_dom"/>
</dbReference>
<keyword evidence="7" id="KW-1185">Reference proteome</keyword>
<dbReference type="EMBL" id="CACTIH010001957">
    <property type="protein sequence ID" value="CAA2969963.1"/>
    <property type="molecule type" value="Genomic_DNA"/>
</dbReference>
<keyword evidence="2" id="KW-0805">Transcription regulation</keyword>
<proteinExistence type="predicted"/>
<evidence type="ECO:0000313" key="7">
    <source>
        <dbReference type="Proteomes" id="UP000594638"/>
    </source>
</evidence>
<comment type="caution">
    <text evidence="6">The sequence shown here is derived from an EMBL/GenBank/DDBJ whole genome shotgun (WGS) entry which is preliminary data.</text>
</comment>
<evidence type="ECO:0000259" key="5">
    <source>
        <dbReference type="PROSITE" id="PS50888"/>
    </source>
</evidence>
<dbReference type="InterPro" id="IPR036638">
    <property type="entry name" value="HLH_DNA-bd_sf"/>
</dbReference>
<dbReference type="GO" id="GO:0043565">
    <property type="term" value="F:sequence-specific DNA binding"/>
    <property type="evidence" value="ECO:0007669"/>
    <property type="project" value="TreeGrafter"/>
</dbReference>